<comment type="caution">
    <text evidence="7">The sequence shown here is derived from an EMBL/GenBank/DDBJ whole genome shotgun (WGS) entry which is preliminary data.</text>
</comment>
<dbReference type="AlphaFoldDB" id="I8AJA6"/>
<evidence type="ECO:0000256" key="3">
    <source>
        <dbReference type="ARBA" id="ARBA00022692"/>
    </source>
</evidence>
<dbReference type="InterPro" id="IPR007383">
    <property type="entry name" value="DUF445"/>
</dbReference>
<dbReference type="RefSeq" id="WP_007201804.1">
    <property type="nucleotide sequence ID" value="NZ_AKKV01000024.1"/>
</dbReference>
<dbReference type="PANTHER" id="PTHR35791">
    <property type="entry name" value="UPF0754 MEMBRANE PROTEIN YHEB"/>
    <property type="match status" value="1"/>
</dbReference>
<evidence type="ECO:0000256" key="4">
    <source>
        <dbReference type="ARBA" id="ARBA00022989"/>
    </source>
</evidence>
<protein>
    <submittedName>
        <fullName evidence="7">Uncharacterized protein</fullName>
    </submittedName>
</protein>
<dbReference type="PANTHER" id="PTHR35791:SF1">
    <property type="entry name" value="UPF0754 MEMBRANE PROTEIN YHEB"/>
    <property type="match status" value="1"/>
</dbReference>
<keyword evidence="3 6" id="KW-0812">Transmembrane</keyword>
<accession>I8AJA6</accession>
<proteinExistence type="inferred from homology"/>
<evidence type="ECO:0000313" key="7">
    <source>
        <dbReference type="EMBL" id="EIT85872.1"/>
    </source>
</evidence>
<evidence type="ECO:0000256" key="1">
    <source>
        <dbReference type="ARBA" id="ARBA00004308"/>
    </source>
</evidence>
<gene>
    <name evidence="7" type="ORF">A374_08554</name>
</gene>
<comment type="subcellular location">
    <subcellularLocation>
        <location evidence="1">Endomembrane system</location>
    </subcellularLocation>
</comment>
<evidence type="ECO:0000256" key="5">
    <source>
        <dbReference type="ARBA" id="ARBA00023136"/>
    </source>
</evidence>
<dbReference type="EMBL" id="AKKV01000024">
    <property type="protein sequence ID" value="EIT85872.1"/>
    <property type="molecule type" value="Genomic_DNA"/>
</dbReference>
<dbReference type="Proteomes" id="UP000004080">
    <property type="component" value="Unassembled WGS sequence"/>
</dbReference>
<keyword evidence="5 6" id="KW-0472">Membrane</keyword>
<dbReference type="GO" id="GO:0005886">
    <property type="term" value="C:plasma membrane"/>
    <property type="evidence" value="ECO:0007669"/>
    <property type="project" value="UniProtKB-SubCell"/>
</dbReference>
<keyword evidence="8" id="KW-1185">Reference proteome</keyword>
<dbReference type="STRING" id="1196324.A374_08554"/>
<evidence type="ECO:0000256" key="2">
    <source>
        <dbReference type="ARBA" id="ARBA00008053"/>
    </source>
</evidence>
<dbReference type="InterPro" id="IPR016991">
    <property type="entry name" value="UCP032178"/>
</dbReference>
<evidence type="ECO:0000313" key="8">
    <source>
        <dbReference type="Proteomes" id="UP000004080"/>
    </source>
</evidence>
<evidence type="ECO:0000256" key="6">
    <source>
        <dbReference type="SAM" id="Phobius"/>
    </source>
</evidence>
<keyword evidence="4 6" id="KW-1133">Transmembrane helix</keyword>
<sequence length="378" mass="42796">MNMWIELLFLVVVGAVIGGLTNLIAIRMLFRPYNPWRIGKFHVPFTPGLIPKRRNQIAVQLGETVNKHLITPQGLQKKLTDPTFVKEMTQFSQLEVKKLLDSELTLHQFLAKHAQLTNGSETVSNKARAFLTEKLTDYIQRVKTQKVSDVLPDHVLHSLDDKVKELSSYILHKGVVFLQSEVGKQTLSKGVDAFLAERGMLVNMLSMFLGNTSIVEKLQPELIKLLQQPQTKETVSHLLVQEWEAVKSGNMAVIDHLVATEKLVVLASEKIMEQLPIDDLFHRPIHTMPSPYKERIVENYIPQLVLRLLGVLTERLPELLEKLQLAKIVEEQVETFSLQTLEEIIISVAKKELKMITWLGAILGGAIGFLQAFIVQVL</sequence>
<dbReference type="eggNOG" id="COG4399">
    <property type="taxonomic scope" value="Bacteria"/>
</dbReference>
<feature type="transmembrane region" description="Helical" evidence="6">
    <location>
        <begin position="355"/>
        <end position="375"/>
    </location>
</feature>
<dbReference type="PATRIC" id="fig|1196324.3.peg.1755"/>
<reference evidence="7 8" key="1">
    <citation type="journal article" date="2012" name="J. Bacteriol.">
        <title>Genome of Bacillus macauensis ZFHKF-1, a Long-Chain-Forming Bacterium.</title>
        <authorList>
            <person name="Cai L."/>
            <person name="Zhang T."/>
        </authorList>
    </citation>
    <scope>NUCLEOTIDE SEQUENCE [LARGE SCALE GENOMIC DNA]</scope>
    <source>
        <strain evidence="7 8">ZFHKF-1</strain>
    </source>
</reference>
<comment type="similarity">
    <text evidence="2">Belongs to the UPF0754 family.</text>
</comment>
<name>I8AJA6_9BACL</name>
<feature type="transmembrane region" description="Helical" evidence="6">
    <location>
        <begin position="6"/>
        <end position="30"/>
    </location>
</feature>
<dbReference type="PIRSF" id="PIRSF032178">
    <property type="entry name" value="UCP032178"/>
    <property type="match status" value="1"/>
</dbReference>
<dbReference type="Pfam" id="PF04286">
    <property type="entry name" value="DUF445"/>
    <property type="match status" value="1"/>
</dbReference>
<organism evidence="7 8">
    <name type="scientific">Fictibacillus macauensis ZFHKF-1</name>
    <dbReference type="NCBI Taxonomy" id="1196324"/>
    <lineage>
        <taxon>Bacteria</taxon>
        <taxon>Bacillati</taxon>
        <taxon>Bacillota</taxon>
        <taxon>Bacilli</taxon>
        <taxon>Bacillales</taxon>
        <taxon>Fictibacillaceae</taxon>
        <taxon>Fictibacillus</taxon>
    </lineage>
</organism>